<feature type="transmembrane region" description="Helical" evidence="9">
    <location>
        <begin position="254"/>
        <end position="271"/>
    </location>
</feature>
<comment type="subcellular location">
    <subcellularLocation>
        <location evidence="1">Endoplasmic reticulum membrane</location>
        <topology evidence="1">Multi-pass membrane protein</topology>
    </subcellularLocation>
</comment>
<evidence type="ECO:0000256" key="5">
    <source>
        <dbReference type="ARBA" id="ARBA00022989"/>
    </source>
</evidence>
<keyword evidence="12" id="KW-1185">Reference proteome</keyword>
<feature type="domain" description="Phosphatidic acid phosphatase type 2/haloperoxidase" evidence="10">
    <location>
        <begin position="135"/>
        <end position="244"/>
    </location>
</feature>
<evidence type="ECO:0000256" key="1">
    <source>
        <dbReference type="ARBA" id="ARBA00004477"/>
    </source>
</evidence>
<evidence type="ECO:0000256" key="9">
    <source>
        <dbReference type="SAM" id="Phobius"/>
    </source>
</evidence>
<feature type="region of interest" description="Disordered" evidence="8">
    <location>
        <begin position="41"/>
        <end position="73"/>
    </location>
</feature>
<feature type="transmembrane region" description="Helical" evidence="9">
    <location>
        <begin position="283"/>
        <end position="305"/>
    </location>
</feature>
<evidence type="ECO:0000313" key="11">
    <source>
        <dbReference type="EMBL" id="KAH3859103.1"/>
    </source>
</evidence>
<comment type="caution">
    <text evidence="11">The sequence shown here is derived from an EMBL/GenBank/DDBJ whole genome shotgun (WGS) entry which is preliminary data.</text>
</comment>
<feature type="transmembrane region" description="Helical" evidence="9">
    <location>
        <begin position="193"/>
        <end position="216"/>
    </location>
</feature>
<dbReference type="OrthoDB" id="301434at2759"/>
<keyword evidence="5 9" id="KW-1133">Transmembrane helix</keyword>
<gene>
    <name evidence="11" type="ORF">DPMN_101750</name>
</gene>
<evidence type="ECO:0000256" key="2">
    <source>
        <dbReference type="ARBA" id="ARBA00022692"/>
    </source>
</evidence>
<proteinExistence type="inferred from homology"/>
<accession>A0A9D4LIB4</accession>
<feature type="transmembrane region" description="Helical" evidence="9">
    <location>
        <begin position="378"/>
        <end position="403"/>
    </location>
</feature>
<evidence type="ECO:0000256" key="4">
    <source>
        <dbReference type="ARBA" id="ARBA00022824"/>
    </source>
</evidence>
<feature type="transmembrane region" description="Helical" evidence="9">
    <location>
        <begin position="92"/>
        <end position="116"/>
    </location>
</feature>
<dbReference type="AlphaFoldDB" id="A0A9D4LIB4"/>
<dbReference type="EMBL" id="JAIWYP010000003">
    <property type="protein sequence ID" value="KAH3859103.1"/>
    <property type="molecule type" value="Genomic_DNA"/>
</dbReference>
<keyword evidence="6 9" id="KW-0472">Membrane</keyword>
<dbReference type="GO" id="GO:0042392">
    <property type="term" value="F:sphingosine-1-phosphate phosphatase activity"/>
    <property type="evidence" value="ECO:0007669"/>
    <property type="project" value="TreeGrafter"/>
</dbReference>
<reference evidence="11" key="2">
    <citation type="submission" date="2020-11" db="EMBL/GenBank/DDBJ databases">
        <authorList>
            <person name="McCartney M.A."/>
            <person name="Auch B."/>
            <person name="Kono T."/>
            <person name="Mallez S."/>
            <person name="Becker A."/>
            <person name="Gohl D.M."/>
            <person name="Silverstein K.A.T."/>
            <person name="Koren S."/>
            <person name="Bechman K.B."/>
            <person name="Herman A."/>
            <person name="Abrahante J.E."/>
            <person name="Garbe J."/>
        </authorList>
    </citation>
    <scope>NUCLEOTIDE SEQUENCE</scope>
    <source>
        <strain evidence="11">Duluth1</strain>
        <tissue evidence="11">Whole animal</tissue>
    </source>
</reference>
<dbReference type="GO" id="GO:0006670">
    <property type="term" value="P:sphingosine metabolic process"/>
    <property type="evidence" value="ECO:0007669"/>
    <property type="project" value="TreeGrafter"/>
</dbReference>
<dbReference type="GO" id="GO:0005789">
    <property type="term" value="C:endoplasmic reticulum membrane"/>
    <property type="evidence" value="ECO:0007669"/>
    <property type="project" value="UniProtKB-SubCell"/>
</dbReference>
<dbReference type="PANTHER" id="PTHR14969">
    <property type="entry name" value="SPHINGOSINE-1-PHOSPHATE PHOSPHOHYDROLASE"/>
    <property type="match status" value="1"/>
</dbReference>
<dbReference type="InterPro" id="IPR036938">
    <property type="entry name" value="PAP2/HPO_sf"/>
</dbReference>
<feature type="compositionally biased region" description="Polar residues" evidence="8">
    <location>
        <begin position="43"/>
        <end position="53"/>
    </location>
</feature>
<dbReference type="Proteomes" id="UP000828390">
    <property type="component" value="Unassembled WGS sequence"/>
</dbReference>
<dbReference type="CDD" id="cd03388">
    <property type="entry name" value="PAP2_SPPase1"/>
    <property type="match status" value="1"/>
</dbReference>
<name>A0A9D4LIB4_DREPO</name>
<sequence length="414" mass="47743">MENIQNLWEYFKGYQHVADFQRFCGVEIQEVEQLEEQEPVHNVNGTNGDTNYEVSKRKPNSQKNGTNGFKNGVHNPNAHEKKLAYRIKNMPFYLLMRFGAGMGGEPFYMIFFPFMAWNVDGRLCRQLLLVWYPLMYVGQLLKDIIKWPRPGPPAVRLEGKRYEQEYGMPSTHTIVGTCVPLSLLILTSRYYEYSFLMGLLCAIIWTGLVVCSRVYLGMHTVLDCIAGLTITLVALPWMLHFVEYVDYYQVTSPYAPFSSLLIPILICVYYPKPKEWSITRGDTSNIVSIASLFMVVYWIFYQIGWLIETPRPTQLQPLPDITSEWLYHSALRTVFGIVGLVLSRIVSKKIFLKFVCYCAGVDTKDIARQRKLGLEVPLRWLTVGGLAVSTSLTVPLCFHYFGINRANFYRELMM</sequence>
<protein>
    <recommendedName>
        <fullName evidence="10">Phosphatidic acid phosphatase type 2/haloperoxidase domain-containing protein</fullName>
    </recommendedName>
</protein>
<keyword evidence="3" id="KW-0378">Hydrolase</keyword>
<dbReference type="Gene3D" id="1.20.144.10">
    <property type="entry name" value="Phosphatidic acid phosphatase type 2/haloperoxidase"/>
    <property type="match status" value="1"/>
</dbReference>
<comment type="similarity">
    <text evidence="7">Belongs to the type 2 lipid phosphate phosphatase family.</text>
</comment>
<feature type="transmembrane region" description="Helical" evidence="9">
    <location>
        <begin position="325"/>
        <end position="343"/>
    </location>
</feature>
<dbReference type="SUPFAM" id="SSF48317">
    <property type="entry name" value="Acid phosphatase/Vanadium-dependent haloperoxidase"/>
    <property type="match status" value="1"/>
</dbReference>
<evidence type="ECO:0000256" key="3">
    <source>
        <dbReference type="ARBA" id="ARBA00022801"/>
    </source>
</evidence>
<keyword evidence="2 9" id="KW-0812">Transmembrane</keyword>
<reference evidence="11" key="1">
    <citation type="journal article" date="2019" name="bioRxiv">
        <title>The Genome of the Zebra Mussel, Dreissena polymorpha: A Resource for Invasive Species Research.</title>
        <authorList>
            <person name="McCartney M.A."/>
            <person name="Auch B."/>
            <person name="Kono T."/>
            <person name="Mallez S."/>
            <person name="Zhang Y."/>
            <person name="Obille A."/>
            <person name="Becker A."/>
            <person name="Abrahante J.E."/>
            <person name="Garbe J."/>
            <person name="Badalamenti J.P."/>
            <person name="Herman A."/>
            <person name="Mangelson H."/>
            <person name="Liachko I."/>
            <person name="Sullivan S."/>
            <person name="Sone E.D."/>
            <person name="Koren S."/>
            <person name="Silverstein K.A.T."/>
            <person name="Beckman K.B."/>
            <person name="Gohl D.M."/>
        </authorList>
    </citation>
    <scope>NUCLEOTIDE SEQUENCE</scope>
    <source>
        <strain evidence="11">Duluth1</strain>
        <tissue evidence="11">Whole animal</tissue>
    </source>
</reference>
<dbReference type="Pfam" id="PF01569">
    <property type="entry name" value="PAP2"/>
    <property type="match status" value="1"/>
</dbReference>
<evidence type="ECO:0000313" key="12">
    <source>
        <dbReference type="Proteomes" id="UP000828390"/>
    </source>
</evidence>
<evidence type="ECO:0000256" key="6">
    <source>
        <dbReference type="ARBA" id="ARBA00023136"/>
    </source>
</evidence>
<feature type="transmembrane region" description="Helical" evidence="9">
    <location>
        <begin position="221"/>
        <end position="242"/>
    </location>
</feature>
<dbReference type="InterPro" id="IPR000326">
    <property type="entry name" value="PAP2/HPO"/>
</dbReference>
<evidence type="ECO:0000256" key="8">
    <source>
        <dbReference type="SAM" id="MobiDB-lite"/>
    </source>
</evidence>
<organism evidence="11 12">
    <name type="scientific">Dreissena polymorpha</name>
    <name type="common">Zebra mussel</name>
    <name type="synonym">Mytilus polymorpha</name>
    <dbReference type="NCBI Taxonomy" id="45954"/>
    <lineage>
        <taxon>Eukaryota</taxon>
        <taxon>Metazoa</taxon>
        <taxon>Spiralia</taxon>
        <taxon>Lophotrochozoa</taxon>
        <taxon>Mollusca</taxon>
        <taxon>Bivalvia</taxon>
        <taxon>Autobranchia</taxon>
        <taxon>Heteroconchia</taxon>
        <taxon>Euheterodonta</taxon>
        <taxon>Imparidentia</taxon>
        <taxon>Neoheterodontei</taxon>
        <taxon>Myida</taxon>
        <taxon>Dreissenoidea</taxon>
        <taxon>Dreissenidae</taxon>
        <taxon>Dreissena</taxon>
    </lineage>
</organism>
<dbReference type="PANTHER" id="PTHR14969:SF28">
    <property type="entry name" value="DIHYDROSPHINGOSINE 1-PHOSPHATE PHOSPHATASE LCB3-RELATED"/>
    <property type="match status" value="1"/>
</dbReference>
<keyword evidence="4" id="KW-0256">Endoplasmic reticulum</keyword>
<evidence type="ECO:0000259" key="10">
    <source>
        <dbReference type="Pfam" id="PF01569"/>
    </source>
</evidence>
<evidence type="ECO:0000256" key="7">
    <source>
        <dbReference type="ARBA" id="ARBA00038324"/>
    </source>
</evidence>